<sequence length="210" mass="24546">MKKISLISINLLFFFLSVFAQSTQYLSEFNRQQTTIVWQEKRINEKIYLYAMQEDERHEYIMNQSLQTEKWKIVNPLSQTDLTIELHGNAYWITGKFKGKPITKTVKSKGYIWYQNIAYNAGLSLKDKQEIKYECFRPDNMKLYTMVAKNQGIEKFKGTNAQKVTVSLTGFLSVFWSCSYYFDPTTLKFIGYKGVNGKPGTPETTIKKIK</sequence>
<comment type="caution">
    <text evidence="2">The sequence shown here is derived from an EMBL/GenBank/DDBJ whole genome shotgun (WGS) entry which is preliminary data.</text>
</comment>
<dbReference type="RefSeq" id="WP_016662401.1">
    <property type="nucleotide sequence ID" value="NZ_KE340314.1"/>
</dbReference>
<dbReference type="OrthoDB" id="1091825at2"/>
<evidence type="ECO:0008006" key="4">
    <source>
        <dbReference type="Google" id="ProtNLM"/>
    </source>
</evidence>
<gene>
    <name evidence="2" type="ORF">HMPREF1181_02645</name>
</gene>
<dbReference type="EMBL" id="ATFP01000041">
    <property type="protein sequence ID" value="EPH18934.1"/>
    <property type="molecule type" value="Genomic_DNA"/>
</dbReference>
<proteinExistence type="predicted"/>
<organism evidence="2 3">
    <name type="scientific">Bacteroides stercoris CC31F</name>
    <dbReference type="NCBI Taxonomy" id="1073351"/>
    <lineage>
        <taxon>Bacteria</taxon>
        <taxon>Pseudomonadati</taxon>
        <taxon>Bacteroidota</taxon>
        <taxon>Bacteroidia</taxon>
        <taxon>Bacteroidales</taxon>
        <taxon>Bacteroidaceae</taxon>
        <taxon>Bacteroides</taxon>
    </lineage>
</organism>
<reference evidence="2 3" key="1">
    <citation type="submission" date="2013-05" db="EMBL/GenBank/DDBJ databases">
        <title>The Genome Sequence of Bacteroides stercoris CC31F.</title>
        <authorList>
            <consortium name="The Broad Institute Genomics Platform"/>
            <person name="Earl A."/>
            <person name="Ward D."/>
            <person name="Feldgarden M."/>
            <person name="Gevers D."/>
            <person name="Oliphant K."/>
            <person name="Allen-Vercoe E."/>
            <person name="Walker B."/>
            <person name="Young S."/>
            <person name="Zeng Q."/>
            <person name="Gargeya S."/>
            <person name="Fitzgerald M."/>
            <person name="Haas B."/>
            <person name="Abouelleil A."/>
            <person name="Allen A.W."/>
            <person name="Alvarado L."/>
            <person name="Arachchi H.M."/>
            <person name="Berlin A.M."/>
            <person name="Chapman S.B."/>
            <person name="Gainer-Dewar J."/>
            <person name="Goldberg J."/>
            <person name="Griggs A."/>
            <person name="Gujja S."/>
            <person name="Hansen M."/>
            <person name="Howarth C."/>
            <person name="Imamovic A."/>
            <person name="Ireland A."/>
            <person name="Larimer J."/>
            <person name="McCowan C."/>
            <person name="Murphy C."/>
            <person name="Pearson M."/>
            <person name="Poon T.W."/>
            <person name="Priest M."/>
            <person name="Roberts A."/>
            <person name="Saif S."/>
            <person name="Shea T."/>
            <person name="Sisk P."/>
            <person name="Sykes S."/>
            <person name="Wortman J."/>
            <person name="Nusbaum C."/>
            <person name="Birren B."/>
        </authorList>
    </citation>
    <scope>NUCLEOTIDE SEQUENCE [LARGE SCALE GENOMIC DNA]</scope>
    <source>
        <strain evidence="2 3">CC31F</strain>
    </source>
</reference>
<keyword evidence="1" id="KW-0732">Signal</keyword>
<dbReference type="HOGENOM" id="CLU_1314426_0_0_10"/>
<accession>S3Y7N0</accession>
<feature type="chain" id="PRO_5004524675" description="DUF4450 domain-containing protein" evidence="1">
    <location>
        <begin position="21"/>
        <end position="210"/>
    </location>
</feature>
<evidence type="ECO:0000313" key="3">
    <source>
        <dbReference type="Proteomes" id="UP000014614"/>
    </source>
</evidence>
<dbReference type="Proteomes" id="UP000014614">
    <property type="component" value="Unassembled WGS sequence"/>
</dbReference>
<feature type="signal peptide" evidence="1">
    <location>
        <begin position="1"/>
        <end position="20"/>
    </location>
</feature>
<evidence type="ECO:0000256" key="1">
    <source>
        <dbReference type="SAM" id="SignalP"/>
    </source>
</evidence>
<name>S3Y7N0_BACSE</name>
<dbReference type="PATRIC" id="fig|1073351.3.peg.2668"/>
<dbReference type="AlphaFoldDB" id="S3Y7N0"/>
<evidence type="ECO:0000313" key="2">
    <source>
        <dbReference type="EMBL" id="EPH18934.1"/>
    </source>
</evidence>
<protein>
    <recommendedName>
        <fullName evidence="4">DUF4450 domain-containing protein</fullName>
    </recommendedName>
</protein>